<dbReference type="InterPro" id="IPR003593">
    <property type="entry name" value="AAA+_ATPase"/>
</dbReference>
<dbReference type="GO" id="GO:0003924">
    <property type="term" value="F:GTPase activity"/>
    <property type="evidence" value="ECO:0007669"/>
    <property type="project" value="InterPro"/>
</dbReference>
<dbReference type="OMA" id="VNESIAM"/>
<keyword evidence="3" id="KW-0547">Nucleotide-binding</keyword>
<dbReference type="SUPFAM" id="SSF47364">
    <property type="entry name" value="Domain of the SRP/SRP receptor G-proteins"/>
    <property type="match status" value="1"/>
</dbReference>
<dbReference type="Gene3D" id="3.40.50.300">
    <property type="entry name" value="P-loop containing nucleotide triphosphate hydrolases"/>
    <property type="match status" value="1"/>
</dbReference>
<evidence type="ECO:0000256" key="4">
    <source>
        <dbReference type="ARBA" id="ARBA00022824"/>
    </source>
</evidence>
<dbReference type="EMBL" id="LDAU01000043">
    <property type="protein sequence ID" value="KRX09862.1"/>
    <property type="molecule type" value="Genomic_DNA"/>
</dbReference>
<dbReference type="FunFam" id="3.40.50.300:FF:000188">
    <property type="entry name" value="signal recognition particle receptor subunit alpha"/>
    <property type="match status" value="1"/>
</dbReference>
<comment type="caution">
    <text evidence="10">The sequence shown here is derived from an EMBL/GenBank/DDBJ whole genome shotgun (WGS) entry which is preliminary data.</text>
</comment>
<dbReference type="Pfam" id="PF02881">
    <property type="entry name" value="SRP54_N"/>
    <property type="match status" value="1"/>
</dbReference>
<dbReference type="Pfam" id="PF00448">
    <property type="entry name" value="SRP54"/>
    <property type="match status" value="1"/>
</dbReference>
<gene>
    <name evidence="10" type="ORF">PPERSA_03924</name>
</gene>
<dbReference type="CDD" id="cd17876">
    <property type="entry name" value="SRalpha_C"/>
    <property type="match status" value="1"/>
</dbReference>
<comment type="similarity">
    <text evidence="2">Belongs to the GTP-binding SRP family.</text>
</comment>
<dbReference type="PANTHER" id="PTHR43134">
    <property type="entry name" value="SIGNAL RECOGNITION PARTICLE RECEPTOR SUBUNIT ALPHA"/>
    <property type="match status" value="1"/>
</dbReference>
<dbReference type="GO" id="GO:0005047">
    <property type="term" value="F:signal recognition particle binding"/>
    <property type="evidence" value="ECO:0007669"/>
    <property type="project" value="InterPro"/>
</dbReference>
<protein>
    <submittedName>
        <fullName evidence="10">Signal recognition particle, SRP54 subunit, helical bundle</fullName>
    </submittedName>
</protein>
<comment type="subcellular location">
    <subcellularLocation>
        <location evidence="1">Endoplasmic reticulum membrane</location>
        <topology evidence="1">Peripheral membrane protein</topology>
        <orientation evidence="1">Cytoplasmic side</orientation>
    </subcellularLocation>
</comment>
<keyword evidence="11" id="KW-1185">Reference proteome</keyword>
<feature type="compositionally biased region" description="Acidic residues" evidence="8">
    <location>
        <begin position="193"/>
        <end position="203"/>
    </location>
</feature>
<feature type="domain" description="SRP54-type proteins GTP-binding" evidence="9">
    <location>
        <begin position="590"/>
        <end position="603"/>
    </location>
</feature>
<keyword evidence="4" id="KW-0256">Endoplasmic reticulum</keyword>
<dbReference type="CDD" id="cd14826">
    <property type="entry name" value="SR_alpha_SRX"/>
    <property type="match status" value="1"/>
</dbReference>
<dbReference type="GO" id="GO:0006614">
    <property type="term" value="P:SRP-dependent cotranslational protein targeting to membrane"/>
    <property type="evidence" value="ECO:0007669"/>
    <property type="project" value="InterPro"/>
</dbReference>
<evidence type="ECO:0000259" key="9">
    <source>
        <dbReference type="PROSITE" id="PS00300"/>
    </source>
</evidence>
<organism evidence="10 11">
    <name type="scientific">Pseudocohnilembus persalinus</name>
    <name type="common">Ciliate</name>
    <dbReference type="NCBI Taxonomy" id="266149"/>
    <lineage>
        <taxon>Eukaryota</taxon>
        <taxon>Sar</taxon>
        <taxon>Alveolata</taxon>
        <taxon>Ciliophora</taxon>
        <taxon>Intramacronucleata</taxon>
        <taxon>Oligohymenophorea</taxon>
        <taxon>Scuticociliatia</taxon>
        <taxon>Philasterida</taxon>
        <taxon>Pseudocohnilembidae</taxon>
        <taxon>Pseudocohnilembus</taxon>
    </lineage>
</organism>
<dbReference type="GO" id="GO:0005785">
    <property type="term" value="C:signal recognition particle receptor complex"/>
    <property type="evidence" value="ECO:0007669"/>
    <property type="project" value="InterPro"/>
</dbReference>
<evidence type="ECO:0000256" key="8">
    <source>
        <dbReference type="SAM" id="MobiDB-lite"/>
    </source>
</evidence>
<dbReference type="InterPro" id="IPR027417">
    <property type="entry name" value="P-loop_NTPase"/>
</dbReference>
<dbReference type="Pfam" id="PF04086">
    <property type="entry name" value="SRP-alpha_N"/>
    <property type="match status" value="1"/>
</dbReference>
<dbReference type="InterPro" id="IPR013822">
    <property type="entry name" value="Signal_recog_particl_SRP54_hlx"/>
</dbReference>
<dbReference type="SMART" id="SM00963">
    <property type="entry name" value="SRP54_N"/>
    <property type="match status" value="1"/>
</dbReference>
<dbReference type="FunCoup" id="A0A0V0R5T1">
    <property type="interactions" value="244"/>
</dbReference>
<dbReference type="Proteomes" id="UP000054937">
    <property type="component" value="Unassembled WGS sequence"/>
</dbReference>
<reference evidence="10 11" key="1">
    <citation type="journal article" date="2015" name="Sci. Rep.">
        <title>Genome of the facultative scuticociliatosis pathogen Pseudocohnilembus persalinus provides insight into its virulence through horizontal gene transfer.</title>
        <authorList>
            <person name="Xiong J."/>
            <person name="Wang G."/>
            <person name="Cheng J."/>
            <person name="Tian M."/>
            <person name="Pan X."/>
            <person name="Warren A."/>
            <person name="Jiang C."/>
            <person name="Yuan D."/>
            <person name="Miao W."/>
        </authorList>
    </citation>
    <scope>NUCLEOTIDE SEQUENCE [LARGE SCALE GENOMIC DNA]</scope>
    <source>
        <strain evidence="10">36N120E</strain>
    </source>
</reference>
<proteinExistence type="inferred from homology"/>
<sequence>MIDLVCIFTTGGIILFQQIYSQSCKLEVIQNLIQNNIAKEKDEESILVNSYRVQYIKSQENNIIFAVAFQDFLKIQKIDVLLEMIKSTFLEKIFDNVVIEKNLIKSIPPFKEEFEQLVNKWNLKNQKDQKKQKMAKSFYETKKGQELLKTTQQGKSNYKAQADIQQQKKNEKKGQVNSQHQFNHSNSGSDQDSGNDETEGMTEEELVEYNRQKLLNKRMGGSGQRSPKQSQISQQDDNEYKIKKNKREGEKVTKKSMQQLDYSKINDGDELQNMKETYLGGEDEKLENFDDESSSDEEEAEQIIKKKGFFGKLANKIKVVTGNKVIDEQDLEPVLTQFKEHLAGKNIAEEMAQKICESIKINLLKTKSIAFTSLHKVVKESLASTLSKVLTPKQNIDPIAEALRAKERGKPYVMVFIGVNGVGKSTNLAKVAYLFKSQGFKVMLAACDNFRAGAVEQIKTHGRCLDVPVFDRGYGKDAADIAFEAIREATIKKYEVVLIDTAGRMQNNEPLMRQLSKLVIMNNPDLITFIGEALVGNDGLDQLNKFNQSLIDLSPNDKVRQIDGIILSKFDTVDDKVGAAITMTYQSGKPILFVGVGQKYTHLRKLNVRTVVNSLLA</sequence>
<dbReference type="InterPro" id="IPR042101">
    <property type="entry name" value="SRP54_N_sf"/>
</dbReference>
<dbReference type="InterPro" id="IPR011012">
    <property type="entry name" value="Longin-like_dom_sf"/>
</dbReference>
<dbReference type="SUPFAM" id="SSF52540">
    <property type="entry name" value="P-loop containing nucleoside triphosphate hydrolases"/>
    <property type="match status" value="1"/>
</dbReference>
<dbReference type="InterPro" id="IPR036225">
    <property type="entry name" value="SRP/SRP_N"/>
</dbReference>
<accession>A0A0V0R5T1</accession>
<evidence type="ECO:0000256" key="5">
    <source>
        <dbReference type="ARBA" id="ARBA00023134"/>
    </source>
</evidence>
<dbReference type="PROSITE" id="PS00300">
    <property type="entry name" value="SRP54"/>
    <property type="match status" value="1"/>
</dbReference>
<feature type="compositionally biased region" description="Polar residues" evidence="8">
    <location>
        <begin position="175"/>
        <end position="184"/>
    </location>
</feature>
<dbReference type="AlphaFoldDB" id="A0A0V0R5T1"/>
<feature type="region of interest" description="Disordered" evidence="8">
    <location>
        <begin position="217"/>
        <end position="256"/>
    </location>
</feature>
<dbReference type="InParanoid" id="A0A0V0R5T1"/>
<name>A0A0V0R5T1_PSEPJ</name>
<evidence type="ECO:0000313" key="10">
    <source>
        <dbReference type="EMBL" id="KRX09862.1"/>
    </source>
</evidence>
<keyword evidence="6" id="KW-0472">Membrane</keyword>
<feature type="region of interest" description="Disordered" evidence="8">
    <location>
        <begin position="151"/>
        <end position="203"/>
    </location>
</feature>
<dbReference type="PANTHER" id="PTHR43134:SF1">
    <property type="entry name" value="SIGNAL RECOGNITION PARTICLE RECEPTOR SUBUNIT ALPHA"/>
    <property type="match status" value="1"/>
</dbReference>
<dbReference type="InterPro" id="IPR007222">
    <property type="entry name" value="Sig_recog_particle_rcpt_asu_N"/>
</dbReference>
<evidence type="ECO:0000256" key="1">
    <source>
        <dbReference type="ARBA" id="ARBA00004397"/>
    </source>
</evidence>
<dbReference type="Gene3D" id="1.20.120.140">
    <property type="entry name" value="Signal recognition particle SRP54, nucleotide-binding domain"/>
    <property type="match status" value="1"/>
</dbReference>
<feature type="compositionally biased region" description="Polar residues" evidence="8">
    <location>
        <begin position="224"/>
        <end position="235"/>
    </location>
</feature>
<keyword evidence="5" id="KW-0342">GTP-binding</keyword>
<dbReference type="SMART" id="SM00382">
    <property type="entry name" value="AAA"/>
    <property type="match status" value="1"/>
</dbReference>
<dbReference type="GO" id="GO:0006886">
    <property type="term" value="P:intracellular protein transport"/>
    <property type="evidence" value="ECO:0007669"/>
    <property type="project" value="InterPro"/>
</dbReference>
<keyword evidence="7" id="KW-0675">Receptor</keyword>
<evidence type="ECO:0000256" key="2">
    <source>
        <dbReference type="ARBA" id="ARBA00008531"/>
    </source>
</evidence>
<evidence type="ECO:0000313" key="11">
    <source>
        <dbReference type="Proteomes" id="UP000054937"/>
    </source>
</evidence>
<evidence type="ECO:0000256" key="7">
    <source>
        <dbReference type="ARBA" id="ARBA00023170"/>
    </source>
</evidence>
<evidence type="ECO:0000256" key="3">
    <source>
        <dbReference type="ARBA" id="ARBA00022741"/>
    </source>
</evidence>
<dbReference type="SUPFAM" id="SSF64356">
    <property type="entry name" value="SNARE-like"/>
    <property type="match status" value="1"/>
</dbReference>
<dbReference type="InterPro" id="IPR000897">
    <property type="entry name" value="SRP54_GTPase_dom"/>
</dbReference>
<feature type="compositionally biased region" description="Basic and acidic residues" evidence="8">
    <location>
        <begin position="238"/>
        <end position="253"/>
    </location>
</feature>
<dbReference type="SMART" id="SM00962">
    <property type="entry name" value="SRP54"/>
    <property type="match status" value="1"/>
</dbReference>
<dbReference type="GO" id="GO:0005525">
    <property type="term" value="F:GTP binding"/>
    <property type="evidence" value="ECO:0007669"/>
    <property type="project" value="UniProtKB-KW"/>
</dbReference>
<evidence type="ECO:0000256" key="6">
    <source>
        <dbReference type="ARBA" id="ARBA00023136"/>
    </source>
</evidence>
<dbReference type="OrthoDB" id="1727884at2759"/>
<feature type="compositionally biased region" description="Polar residues" evidence="8">
    <location>
        <begin position="151"/>
        <end position="165"/>
    </location>
</feature>
<dbReference type="Gene3D" id="3.30.450.60">
    <property type="match status" value="1"/>
</dbReference>